<accession>X1GDX8</accession>
<sequence>MFTTKKHLTNIMEDIMQKDLLEAINHYKARTPEFEEIMRKFHISQDE</sequence>
<gene>
    <name evidence="1" type="ORF">S03H2_32460</name>
</gene>
<proteinExistence type="predicted"/>
<name>X1GDX8_9ZZZZ</name>
<dbReference type="EMBL" id="BARU01019722">
    <property type="protein sequence ID" value="GAH56086.1"/>
    <property type="molecule type" value="Genomic_DNA"/>
</dbReference>
<organism evidence="1">
    <name type="scientific">marine sediment metagenome</name>
    <dbReference type="NCBI Taxonomy" id="412755"/>
    <lineage>
        <taxon>unclassified sequences</taxon>
        <taxon>metagenomes</taxon>
        <taxon>ecological metagenomes</taxon>
    </lineage>
</organism>
<dbReference type="AlphaFoldDB" id="X1GDX8"/>
<reference evidence="1" key="1">
    <citation type="journal article" date="2014" name="Front. Microbiol.">
        <title>High frequency of phylogenetically diverse reductive dehalogenase-homologous genes in deep subseafloor sedimentary metagenomes.</title>
        <authorList>
            <person name="Kawai M."/>
            <person name="Futagami T."/>
            <person name="Toyoda A."/>
            <person name="Takaki Y."/>
            <person name="Nishi S."/>
            <person name="Hori S."/>
            <person name="Arai W."/>
            <person name="Tsubouchi T."/>
            <person name="Morono Y."/>
            <person name="Uchiyama I."/>
            <person name="Ito T."/>
            <person name="Fujiyama A."/>
            <person name="Inagaki F."/>
            <person name="Takami H."/>
        </authorList>
    </citation>
    <scope>NUCLEOTIDE SEQUENCE</scope>
    <source>
        <strain evidence="1">Expedition CK06-06</strain>
    </source>
</reference>
<protein>
    <submittedName>
        <fullName evidence="1">Uncharacterized protein</fullName>
    </submittedName>
</protein>
<evidence type="ECO:0000313" key="1">
    <source>
        <dbReference type="EMBL" id="GAH56086.1"/>
    </source>
</evidence>
<comment type="caution">
    <text evidence="1">The sequence shown here is derived from an EMBL/GenBank/DDBJ whole genome shotgun (WGS) entry which is preliminary data.</text>
</comment>